<evidence type="ECO:0000313" key="2">
    <source>
        <dbReference type="EMBL" id="MTW11739.1"/>
    </source>
</evidence>
<keyword evidence="3" id="KW-1185">Reference proteome</keyword>
<feature type="transmembrane region" description="Helical" evidence="1">
    <location>
        <begin position="46"/>
        <end position="63"/>
    </location>
</feature>
<dbReference type="AlphaFoldDB" id="A0A6L6QHL5"/>
<reference evidence="2 3" key="1">
    <citation type="submission" date="2019-11" db="EMBL/GenBank/DDBJ databases">
        <title>Type strains purchased from KCTC, JCM and DSMZ.</title>
        <authorList>
            <person name="Lu H."/>
        </authorList>
    </citation>
    <scope>NUCLEOTIDE SEQUENCE [LARGE SCALE GENOMIC DNA]</scope>
    <source>
        <strain evidence="2 3">JCM 31587</strain>
    </source>
</reference>
<keyword evidence="1" id="KW-1133">Transmembrane helix</keyword>
<keyword evidence="1" id="KW-0472">Membrane</keyword>
<organism evidence="2 3">
    <name type="scientific">Massilia eburnea</name>
    <dbReference type="NCBI Taxonomy" id="1776165"/>
    <lineage>
        <taxon>Bacteria</taxon>
        <taxon>Pseudomonadati</taxon>
        <taxon>Pseudomonadota</taxon>
        <taxon>Betaproteobacteria</taxon>
        <taxon>Burkholderiales</taxon>
        <taxon>Oxalobacteraceae</taxon>
        <taxon>Telluria group</taxon>
        <taxon>Massilia</taxon>
    </lineage>
</organism>
<dbReference type="EMBL" id="WNKX01000009">
    <property type="protein sequence ID" value="MTW11739.1"/>
    <property type="molecule type" value="Genomic_DNA"/>
</dbReference>
<keyword evidence="1" id="KW-0812">Transmembrane</keyword>
<proteinExistence type="predicted"/>
<dbReference type="Proteomes" id="UP000472320">
    <property type="component" value="Unassembled WGS sequence"/>
</dbReference>
<evidence type="ECO:0000313" key="3">
    <source>
        <dbReference type="Proteomes" id="UP000472320"/>
    </source>
</evidence>
<protein>
    <submittedName>
        <fullName evidence="2">Uncharacterized protein</fullName>
    </submittedName>
</protein>
<accession>A0A6L6QHL5</accession>
<feature type="transmembrane region" description="Helical" evidence="1">
    <location>
        <begin position="6"/>
        <end position="25"/>
    </location>
</feature>
<dbReference type="RefSeq" id="WP_155454689.1">
    <property type="nucleotide sequence ID" value="NZ_WNKX01000009.1"/>
</dbReference>
<gene>
    <name evidence="2" type="ORF">GM658_14125</name>
</gene>
<dbReference type="OrthoDB" id="9157358at2"/>
<feature type="transmembrane region" description="Helical" evidence="1">
    <location>
        <begin position="127"/>
        <end position="149"/>
    </location>
</feature>
<feature type="transmembrane region" description="Helical" evidence="1">
    <location>
        <begin position="83"/>
        <end position="106"/>
    </location>
</feature>
<comment type="caution">
    <text evidence="2">The sequence shown here is derived from an EMBL/GenBank/DDBJ whole genome shotgun (WGS) entry which is preliminary data.</text>
</comment>
<sequence length="158" mass="17979">MPQPFTFMTQYFWVLCLAFGAINYLRVRRALPAEPSSEVSGYVKKFAIGVNLPWLVMGVGQLTGYTPNVWYYFRPQDGNPFVIAWLATVFAASYFYAWWVLFAGGAEKVRDLHLSLMLGHYSGSRQPLWAIKLFAAIGVMFPVWVYVAMSMDAPLPKF</sequence>
<name>A0A6L6QHL5_9BURK</name>
<evidence type="ECO:0000256" key="1">
    <source>
        <dbReference type="SAM" id="Phobius"/>
    </source>
</evidence>